<name>A0ABT3BI48_9RHOB</name>
<keyword evidence="5 9" id="KW-0812">Transmembrane</keyword>
<dbReference type="PANTHER" id="PTHR30574">
    <property type="entry name" value="INNER MEMBRANE PROTEIN YEDE"/>
    <property type="match status" value="1"/>
</dbReference>
<evidence type="ECO:0000256" key="3">
    <source>
        <dbReference type="ARBA" id="ARBA00022475"/>
    </source>
</evidence>
<protein>
    <submittedName>
        <fullName evidence="10">YeeE/YedE family protein</fullName>
    </submittedName>
</protein>
<accession>A0ABT3BI48</accession>
<evidence type="ECO:0000313" key="11">
    <source>
        <dbReference type="Proteomes" id="UP001208690"/>
    </source>
</evidence>
<feature type="transmembrane region" description="Helical" evidence="9">
    <location>
        <begin position="50"/>
        <end position="73"/>
    </location>
</feature>
<comment type="similarity">
    <text evidence="8">Belongs to the TsuA/YedE (TC 9.B.102) family.</text>
</comment>
<evidence type="ECO:0000256" key="8">
    <source>
        <dbReference type="ARBA" id="ARBA00035655"/>
    </source>
</evidence>
<dbReference type="RefSeq" id="WP_263845108.1">
    <property type="nucleotide sequence ID" value="NZ_JALIEB010000010.1"/>
</dbReference>
<keyword evidence="2" id="KW-0813">Transport</keyword>
<dbReference type="PANTHER" id="PTHR30574:SF1">
    <property type="entry name" value="SULPHUR TRANSPORT DOMAIN-CONTAINING PROTEIN"/>
    <property type="match status" value="1"/>
</dbReference>
<feature type="transmembrane region" description="Helical" evidence="9">
    <location>
        <begin position="6"/>
        <end position="29"/>
    </location>
</feature>
<evidence type="ECO:0000256" key="7">
    <source>
        <dbReference type="ARBA" id="ARBA00023136"/>
    </source>
</evidence>
<keyword evidence="11" id="KW-1185">Reference proteome</keyword>
<keyword evidence="3" id="KW-1003">Cell membrane</keyword>
<evidence type="ECO:0000256" key="4">
    <source>
        <dbReference type="ARBA" id="ARBA00022519"/>
    </source>
</evidence>
<keyword evidence="6 9" id="KW-1133">Transmembrane helix</keyword>
<gene>
    <name evidence="10" type="ORF">MUB52_15250</name>
</gene>
<dbReference type="InterPro" id="IPR007272">
    <property type="entry name" value="Sulf_transp_TsuA/YedE"/>
</dbReference>
<sequence length="143" mass="14424">METEFTPLWSLGGGVLIGLAATLLMATLGRIMGATGILAGALMPPSKSEFAWRAAVLAGMISGPLVIFALSGAMPVVQIPVSISMLTLGGLVVGVGVTFASGCTSGHGVCGMARLSPRSLVATSTFMLFTGATVFAVRHLWGG</sequence>
<evidence type="ECO:0000256" key="1">
    <source>
        <dbReference type="ARBA" id="ARBA00004429"/>
    </source>
</evidence>
<dbReference type="EMBL" id="JALIEB010000010">
    <property type="protein sequence ID" value="MCV3272789.1"/>
    <property type="molecule type" value="Genomic_DNA"/>
</dbReference>
<organism evidence="10 11">
    <name type="scientific">Roseobacter sinensis</name>
    <dbReference type="NCBI Taxonomy" id="2931391"/>
    <lineage>
        <taxon>Bacteria</taxon>
        <taxon>Pseudomonadati</taxon>
        <taxon>Pseudomonadota</taxon>
        <taxon>Alphaproteobacteria</taxon>
        <taxon>Rhodobacterales</taxon>
        <taxon>Roseobacteraceae</taxon>
        <taxon>Roseobacter</taxon>
    </lineage>
</organism>
<proteinExistence type="inferred from homology"/>
<reference evidence="10 11" key="1">
    <citation type="submission" date="2022-04" db="EMBL/GenBank/DDBJ databases">
        <title>Roseobacter sp. WL0113 is a bacterium isolated from neritic sediment.</title>
        <authorList>
            <person name="Wang L."/>
            <person name="He W."/>
            <person name="Zhang D.-F."/>
        </authorList>
    </citation>
    <scope>NUCLEOTIDE SEQUENCE [LARGE SCALE GENOMIC DNA]</scope>
    <source>
        <strain evidence="10 11">WL0113</strain>
    </source>
</reference>
<evidence type="ECO:0000256" key="5">
    <source>
        <dbReference type="ARBA" id="ARBA00022692"/>
    </source>
</evidence>
<comment type="subcellular location">
    <subcellularLocation>
        <location evidence="1">Cell inner membrane</location>
        <topology evidence="1">Multi-pass membrane protein</topology>
    </subcellularLocation>
</comment>
<evidence type="ECO:0000313" key="10">
    <source>
        <dbReference type="EMBL" id="MCV3272789.1"/>
    </source>
</evidence>
<evidence type="ECO:0000256" key="9">
    <source>
        <dbReference type="SAM" id="Phobius"/>
    </source>
</evidence>
<dbReference type="Proteomes" id="UP001208690">
    <property type="component" value="Unassembled WGS sequence"/>
</dbReference>
<feature type="transmembrane region" description="Helical" evidence="9">
    <location>
        <begin position="79"/>
        <end position="100"/>
    </location>
</feature>
<keyword evidence="4" id="KW-0997">Cell inner membrane</keyword>
<comment type="caution">
    <text evidence="10">The sequence shown here is derived from an EMBL/GenBank/DDBJ whole genome shotgun (WGS) entry which is preliminary data.</text>
</comment>
<keyword evidence="7 9" id="KW-0472">Membrane</keyword>
<evidence type="ECO:0000256" key="6">
    <source>
        <dbReference type="ARBA" id="ARBA00022989"/>
    </source>
</evidence>
<dbReference type="Pfam" id="PF04143">
    <property type="entry name" value="Sulf_transp"/>
    <property type="match status" value="1"/>
</dbReference>
<feature type="transmembrane region" description="Helical" evidence="9">
    <location>
        <begin position="120"/>
        <end position="141"/>
    </location>
</feature>
<evidence type="ECO:0000256" key="2">
    <source>
        <dbReference type="ARBA" id="ARBA00022448"/>
    </source>
</evidence>